<dbReference type="RefSeq" id="WP_201372253.1">
    <property type="nucleotide sequence ID" value="NZ_BNJG01000001.1"/>
</dbReference>
<evidence type="ECO:0000313" key="4">
    <source>
        <dbReference type="Proteomes" id="UP000654345"/>
    </source>
</evidence>
<reference evidence="3 4" key="1">
    <citation type="journal article" date="2021" name="Int. J. Syst. Evol. Microbiol.">
        <title>Reticulibacter mediterranei gen. nov., sp. nov., within the new family Reticulibacteraceae fam. nov., and Ktedonospora formicarum gen. nov., sp. nov., Ktedonobacter robiniae sp. nov., Dictyobacter formicarum sp. nov. and Dictyobacter arantiisoli sp. nov., belonging to the class Ktedonobacteria.</title>
        <authorList>
            <person name="Yabe S."/>
            <person name="Zheng Y."/>
            <person name="Wang C.M."/>
            <person name="Sakai Y."/>
            <person name="Abe K."/>
            <person name="Yokota A."/>
            <person name="Donadio S."/>
            <person name="Cavaletti L."/>
            <person name="Monciardini P."/>
        </authorList>
    </citation>
    <scope>NUCLEOTIDE SEQUENCE [LARGE SCALE GENOMIC DNA]</scope>
    <source>
        <strain evidence="3 4">SOSP1-30</strain>
    </source>
</reference>
<protein>
    <submittedName>
        <fullName evidence="3">Isochorismatase</fullName>
    </submittedName>
</protein>
<evidence type="ECO:0000256" key="1">
    <source>
        <dbReference type="ARBA" id="ARBA00022801"/>
    </source>
</evidence>
<gene>
    <name evidence="3" type="ORF">KSB_41620</name>
</gene>
<dbReference type="SUPFAM" id="SSF52499">
    <property type="entry name" value="Isochorismatase-like hydrolases"/>
    <property type="match status" value="1"/>
</dbReference>
<organism evidence="3 4">
    <name type="scientific">Ktedonobacter robiniae</name>
    <dbReference type="NCBI Taxonomy" id="2778365"/>
    <lineage>
        <taxon>Bacteria</taxon>
        <taxon>Bacillati</taxon>
        <taxon>Chloroflexota</taxon>
        <taxon>Ktedonobacteria</taxon>
        <taxon>Ktedonobacterales</taxon>
        <taxon>Ktedonobacteraceae</taxon>
        <taxon>Ktedonobacter</taxon>
    </lineage>
</organism>
<dbReference type="PANTHER" id="PTHR43540">
    <property type="entry name" value="PEROXYUREIDOACRYLATE/UREIDOACRYLATE AMIDOHYDROLASE-RELATED"/>
    <property type="match status" value="1"/>
</dbReference>
<keyword evidence="4" id="KW-1185">Reference proteome</keyword>
<dbReference type="Gene3D" id="3.40.50.850">
    <property type="entry name" value="Isochorismatase-like"/>
    <property type="match status" value="1"/>
</dbReference>
<name>A0ABQ3USN2_9CHLR</name>
<sequence length="182" mass="19852">MSKQTALIIVDVQVALFKVPGRPTYREEELLANIAHLLEQARASGTPVIYIQHQEEAPSSLVPGTRGWRIHPSITPLEGETIIPKRSPDAFLATTLDEELQARQITHLVITGCRTDFCVDTTCRAAISHGYDVTLVGDAHSTIDRVVLNAEQIVAHHNATLNGFGSPEHTITVKPTSEVAFA</sequence>
<feature type="domain" description="Isochorismatase-like" evidence="2">
    <location>
        <begin position="5"/>
        <end position="144"/>
    </location>
</feature>
<accession>A0ABQ3USN2</accession>
<comment type="caution">
    <text evidence="3">The sequence shown here is derived from an EMBL/GenBank/DDBJ whole genome shotgun (WGS) entry which is preliminary data.</text>
</comment>
<evidence type="ECO:0000259" key="2">
    <source>
        <dbReference type="Pfam" id="PF00857"/>
    </source>
</evidence>
<dbReference type="EMBL" id="BNJG01000001">
    <property type="protein sequence ID" value="GHO55687.1"/>
    <property type="molecule type" value="Genomic_DNA"/>
</dbReference>
<dbReference type="InterPro" id="IPR036380">
    <property type="entry name" value="Isochorismatase-like_sf"/>
</dbReference>
<proteinExistence type="predicted"/>
<keyword evidence="1" id="KW-0378">Hydrolase</keyword>
<dbReference type="InterPro" id="IPR050272">
    <property type="entry name" value="Isochorismatase-like_hydrls"/>
</dbReference>
<evidence type="ECO:0000313" key="3">
    <source>
        <dbReference type="EMBL" id="GHO55687.1"/>
    </source>
</evidence>
<dbReference type="Proteomes" id="UP000654345">
    <property type="component" value="Unassembled WGS sequence"/>
</dbReference>
<dbReference type="Pfam" id="PF00857">
    <property type="entry name" value="Isochorismatase"/>
    <property type="match status" value="1"/>
</dbReference>
<dbReference type="CDD" id="cd01014">
    <property type="entry name" value="nicotinamidase_related"/>
    <property type="match status" value="1"/>
</dbReference>
<dbReference type="InterPro" id="IPR000868">
    <property type="entry name" value="Isochorismatase-like_dom"/>
</dbReference>